<accession>A0A5E4UZE2</accession>
<dbReference type="EMBL" id="CABPSK010000002">
    <property type="protein sequence ID" value="VVE04479.1"/>
    <property type="molecule type" value="Genomic_DNA"/>
</dbReference>
<dbReference type="AlphaFoldDB" id="A0A5E4UZE2"/>
<evidence type="ECO:0000256" key="1">
    <source>
        <dbReference type="SAM" id="MobiDB-lite"/>
    </source>
</evidence>
<keyword evidence="3" id="KW-1185">Reference proteome</keyword>
<dbReference type="Proteomes" id="UP000366945">
    <property type="component" value="Unassembled WGS sequence"/>
</dbReference>
<sequence>MIQFDRANIPLTPWVDATLQRSRVPADVSYDIGDMEIGLEVLPSLAANDSNNNDLVALRELHLSGVEVPVSYEDVRSVAISLAQVFMNIRETHNIAGSGGVERRLAERYESLMMRGPNQRGDAAEMIETYRFFRTMQHALERLARRHPGTDLVLTSALYVSRVMKWQFRASAHEMIKETLNNAYYARLVSMMPGSSTSWGVSFNVRGEVVPGVGLGLNFGYDAGVEFTPTEWYVESDSRSASLSADAEVLSFLSAHCSAGASSTRADIYASLSDYVASASHKFRAWINEGPIALLGKVRDLFSLSSTYERDLARADFSRPFLDEHLAKIGCRSINIAQRKPMPAPLEQHHTIAGSVDIGASANFFVSANVTASARKFRTTKVVKVDVLELAMSRPNAARSVLRGVTLKQDSKSLFYAMKRHIENSSAEVSLELMSGVKRNAIANMESGARTLLEQLALLKIENKLTPDEETHYMALIDEFERILRPKSLATHEIQSLQDKWQAALGLHVGYGNVLPNGAAVQVTYEKVTRDEDPYNCGSFLDIKVGGAVNFIGGIEEALTLSGVSLESAWDVAHIVDAVKAGDIAYDAGVQTTLRYKLKPEGMALLYATTAAATNYRSTTRAPFAPVSGSVTSTSSSTMVEALTFGGGCLDMLMPIARQRLVESNHGGRSWWTNFTERQRETFDKLFFNLAEGRSDSPLHADFRRIELEVPSTAPLIKTLKVCAQRMALAPTPSHREKAHEALADVFLAYIEGGYKAKVNSEWQHASERKRERDEDDSDTAATPVPQRPRLEPRPFSRRQLAA</sequence>
<gene>
    <name evidence="2" type="ORF">PPN31114_02303</name>
</gene>
<name>A0A5E4UZE2_9BURK</name>
<organism evidence="2 3">
    <name type="scientific">Pandoraea pneumonica</name>
    <dbReference type="NCBI Taxonomy" id="2508299"/>
    <lineage>
        <taxon>Bacteria</taxon>
        <taxon>Pseudomonadati</taxon>
        <taxon>Pseudomonadota</taxon>
        <taxon>Betaproteobacteria</taxon>
        <taxon>Burkholderiales</taxon>
        <taxon>Burkholderiaceae</taxon>
        <taxon>Pandoraea</taxon>
    </lineage>
</organism>
<feature type="region of interest" description="Disordered" evidence="1">
    <location>
        <begin position="762"/>
        <end position="803"/>
    </location>
</feature>
<reference evidence="2 3" key="1">
    <citation type="submission" date="2019-08" db="EMBL/GenBank/DDBJ databases">
        <authorList>
            <person name="Peeters C."/>
        </authorList>
    </citation>
    <scope>NUCLEOTIDE SEQUENCE [LARGE SCALE GENOMIC DNA]</scope>
    <source>
        <strain evidence="2 3">LMG 31114</strain>
    </source>
</reference>
<proteinExistence type="predicted"/>
<evidence type="ECO:0000313" key="2">
    <source>
        <dbReference type="EMBL" id="VVE04479.1"/>
    </source>
</evidence>
<evidence type="ECO:0000313" key="3">
    <source>
        <dbReference type="Proteomes" id="UP000366945"/>
    </source>
</evidence>
<protein>
    <submittedName>
        <fullName evidence="2">Uncharacterized protein</fullName>
    </submittedName>
</protein>